<dbReference type="Proteomes" id="UP000515800">
    <property type="component" value="Chromosome"/>
</dbReference>
<sequence>MVRDKLLNNLAVKILVAVAGLAVLMVYIALVWVLPFIGFYWIQLGLITGLIGVFAWLIELALVLTGIVVVIVLVDWWW</sequence>
<evidence type="ECO:0000313" key="2">
    <source>
        <dbReference type="EMBL" id="QNN75067.1"/>
    </source>
</evidence>
<feature type="transmembrane region" description="Helical" evidence="1">
    <location>
        <begin position="12"/>
        <end position="42"/>
    </location>
</feature>
<name>A0A7G9T4P2_9LACO</name>
<reference evidence="2 3" key="1">
    <citation type="submission" date="2020-08" db="EMBL/GenBank/DDBJ databases">
        <title>Genome sequence of Weissella diestrammenae KACC 16890T.</title>
        <authorList>
            <person name="Hyun D.-W."/>
            <person name="Bae J.-W."/>
        </authorList>
    </citation>
    <scope>NUCLEOTIDE SEQUENCE [LARGE SCALE GENOMIC DNA]</scope>
    <source>
        <strain evidence="2 3">KACC 16890</strain>
    </source>
</reference>
<dbReference type="AlphaFoldDB" id="A0A7G9T4P2"/>
<gene>
    <name evidence="2" type="ORF">H9L19_06735</name>
</gene>
<evidence type="ECO:0000313" key="3">
    <source>
        <dbReference type="Proteomes" id="UP000515800"/>
    </source>
</evidence>
<proteinExistence type="predicted"/>
<protein>
    <submittedName>
        <fullName evidence="2">Uncharacterized protein</fullName>
    </submittedName>
</protein>
<dbReference type="KEGG" id="wdi:H9L19_06735"/>
<keyword evidence="3" id="KW-1185">Reference proteome</keyword>
<organism evidence="2 3">
    <name type="scientific">Weissella diestrammenae</name>
    <dbReference type="NCBI Taxonomy" id="1162633"/>
    <lineage>
        <taxon>Bacteria</taxon>
        <taxon>Bacillati</taxon>
        <taxon>Bacillota</taxon>
        <taxon>Bacilli</taxon>
        <taxon>Lactobacillales</taxon>
        <taxon>Lactobacillaceae</taxon>
        <taxon>Weissella</taxon>
    </lineage>
</organism>
<accession>A0A7G9T4P2</accession>
<keyword evidence="1" id="KW-0472">Membrane</keyword>
<keyword evidence="1" id="KW-0812">Transmembrane</keyword>
<keyword evidence="1" id="KW-1133">Transmembrane helix</keyword>
<dbReference type="RefSeq" id="WP_187528902.1">
    <property type="nucleotide sequence ID" value="NZ_CP060724.1"/>
</dbReference>
<dbReference type="EMBL" id="CP060724">
    <property type="protein sequence ID" value="QNN75067.1"/>
    <property type="molecule type" value="Genomic_DNA"/>
</dbReference>
<feature type="transmembrane region" description="Helical" evidence="1">
    <location>
        <begin position="54"/>
        <end position="77"/>
    </location>
</feature>
<evidence type="ECO:0000256" key="1">
    <source>
        <dbReference type="SAM" id="Phobius"/>
    </source>
</evidence>